<reference evidence="1" key="1">
    <citation type="submission" date="2020-06" db="EMBL/GenBank/DDBJ databases">
        <title>Lateral gene transfer of anion-conducting channel rhodopsins between green algae and giant viruses.</title>
        <authorList>
            <person name="Rozenberg A."/>
            <person name="Oppermann J."/>
            <person name="Wietek J."/>
            <person name="Fernandez Lahore R.G."/>
            <person name="Sandaa R.-A."/>
            <person name="Bratbak G."/>
            <person name="Hegemann P."/>
            <person name="Beja O."/>
        </authorList>
    </citation>
    <scope>NUCLEOTIDE SEQUENCE</scope>
    <source>
        <strain evidence="1">01B</strain>
    </source>
</reference>
<organismHost>
    <name type="scientific">Pyramimonas plurioculata</name>
    <dbReference type="NCBI Taxonomy" id="36893"/>
</organismHost>
<dbReference type="EMBL" id="MT663537">
    <property type="protein sequence ID" value="QOI90467.1"/>
    <property type="molecule type" value="Genomic_DNA"/>
</dbReference>
<sequence length="41" mass="5095">MEDKVYYYKRDLDRALVLKKFHKSEAKKETCVLRRATRNYK</sequence>
<accession>A0A7M3UP14</accession>
<proteinExistence type="predicted"/>
<gene>
    <name evidence="1" type="ORF">HWQ62_00331</name>
</gene>
<name>A0A7M3UP14_POV01</name>
<organism evidence="1">
    <name type="scientific">Pyramimonas orientalis virus</name>
    <name type="common">PoV01</name>
    <dbReference type="NCBI Taxonomy" id="455367"/>
    <lineage>
        <taxon>Viruses</taxon>
        <taxon>Varidnaviria</taxon>
        <taxon>Bamfordvirae</taxon>
        <taxon>Nucleocytoviricota</taxon>
        <taxon>Megaviricetes</taxon>
        <taxon>Imitervirales</taxon>
        <taxon>Allomimiviridae</taxon>
        <taxon>Heliosvirus</taxon>
        <taxon>Heliosvirus raunefjordenense</taxon>
    </lineage>
</organism>
<evidence type="ECO:0000313" key="1">
    <source>
        <dbReference type="EMBL" id="QOI90467.1"/>
    </source>
</evidence>
<protein>
    <submittedName>
        <fullName evidence="1">Uncharacterized protein</fullName>
    </submittedName>
</protein>